<accession>A0A9P4IXK7</accession>
<keyword evidence="3" id="KW-1185">Reference proteome</keyword>
<dbReference type="EMBL" id="ML996089">
    <property type="protein sequence ID" value="KAF2150426.1"/>
    <property type="molecule type" value="Genomic_DNA"/>
</dbReference>
<evidence type="ECO:0000313" key="2">
    <source>
        <dbReference type="EMBL" id="KAF2150426.1"/>
    </source>
</evidence>
<keyword evidence="1" id="KW-1133">Transmembrane helix</keyword>
<keyword evidence="1" id="KW-0472">Membrane</keyword>
<evidence type="ECO:0000313" key="3">
    <source>
        <dbReference type="Proteomes" id="UP000799439"/>
    </source>
</evidence>
<protein>
    <submittedName>
        <fullName evidence="2">Uncharacterized protein</fullName>
    </submittedName>
</protein>
<proteinExistence type="predicted"/>
<reference evidence="2" key="1">
    <citation type="journal article" date="2020" name="Stud. Mycol.">
        <title>101 Dothideomycetes genomes: a test case for predicting lifestyles and emergence of pathogens.</title>
        <authorList>
            <person name="Haridas S."/>
            <person name="Albert R."/>
            <person name="Binder M."/>
            <person name="Bloem J."/>
            <person name="Labutti K."/>
            <person name="Salamov A."/>
            <person name="Andreopoulos B."/>
            <person name="Baker S."/>
            <person name="Barry K."/>
            <person name="Bills G."/>
            <person name="Bluhm B."/>
            <person name="Cannon C."/>
            <person name="Castanera R."/>
            <person name="Culley D."/>
            <person name="Daum C."/>
            <person name="Ezra D."/>
            <person name="Gonzalez J."/>
            <person name="Henrissat B."/>
            <person name="Kuo A."/>
            <person name="Liang C."/>
            <person name="Lipzen A."/>
            <person name="Lutzoni F."/>
            <person name="Magnuson J."/>
            <person name="Mondo S."/>
            <person name="Nolan M."/>
            <person name="Ohm R."/>
            <person name="Pangilinan J."/>
            <person name="Park H.-J."/>
            <person name="Ramirez L."/>
            <person name="Alfaro M."/>
            <person name="Sun H."/>
            <person name="Tritt A."/>
            <person name="Yoshinaga Y."/>
            <person name="Zwiers L.-H."/>
            <person name="Turgeon B."/>
            <person name="Goodwin S."/>
            <person name="Spatafora J."/>
            <person name="Crous P."/>
            <person name="Grigoriev I."/>
        </authorList>
    </citation>
    <scope>NUCLEOTIDE SEQUENCE</scope>
    <source>
        <strain evidence="2">CBS 260.36</strain>
    </source>
</reference>
<sequence>MSTTVVTYSLPGISAGDYFSASVIDANPTATTLLVNCPYELAHECGKDPITLTFGQWAQITPPPGASKDGTYDLQMHMGIDVVGTQLQIDNEYGTMTATVGAHCEMSGGRPAVCTSSMAGVTVPGITPVVTYTSPPTDAFGMAKASFSVTAGADKLAAASKAAASQAHSNAASNVYGVNMGMMGLVAVALSFFVR</sequence>
<feature type="transmembrane region" description="Helical" evidence="1">
    <location>
        <begin position="175"/>
        <end position="194"/>
    </location>
</feature>
<keyword evidence="1" id="KW-0812">Transmembrane</keyword>
<organism evidence="2 3">
    <name type="scientific">Myriangium duriaei CBS 260.36</name>
    <dbReference type="NCBI Taxonomy" id="1168546"/>
    <lineage>
        <taxon>Eukaryota</taxon>
        <taxon>Fungi</taxon>
        <taxon>Dikarya</taxon>
        <taxon>Ascomycota</taxon>
        <taxon>Pezizomycotina</taxon>
        <taxon>Dothideomycetes</taxon>
        <taxon>Dothideomycetidae</taxon>
        <taxon>Myriangiales</taxon>
        <taxon>Myriangiaceae</taxon>
        <taxon>Myriangium</taxon>
    </lineage>
</organism>
<evidence type="ECO:0000256" key="1">
    <source>
        <dbReference type="SAM" id="Phobius"/>
    </source>
</evidence>
<comment type="caution">
    <text evidence="2">The sequence shown here is derived from an EMBL/GenBank/DDBJ whole genome shotgun (WGS) entry which is preliminary data.</text>
</comment>
<dbReference type="AlphaFoldDB" id="A0A9P4IXK7"/>
<name>A0A9P4IXK7_9PEZI</name>
<dbReference type="OrthoDB" id="4991875at2759"/>
<gene>
    <name evidence="2" type="ORF">K461DRAFT_176354</name>
</gene>
<dbReference type="Proteomes" id="UP000799439">
    <property type="component" value="Unassembled WGS sequence"/>
</dbReference>